<evidence type="ECO:0000256" key="11">
    <source>
        <dbReference type="HAMAP-Rule" id="MF_00109"/>
    </source>
</evidence>
<dbReference type="PRINTS" id="PR01100">
    <property type="entry name" value="SHIKIMTKNASE"/>
</dbReference>
<keyword evidence="11" id="KW-0963">Cytoplasm</keyword>
<dbReference type="SUPFAM" id="SSF52540">
    <property type="entry name" value="P-loop containing nucleoside triphosphate hydrolases"/>
    <property type="match status" value="1"/>
</dbReference>
<dbReference type="PROSITE" id="PS01128">
    <property type="entry name" value="SHIKIMATE_KINASE"/>
    <property type="match status" value="1"/>
</dbReference>
<proteinExistence type="inferred from homology"/>
<comment type="function">
    <text evidence="11">Catalyzes the specific phosphorylation of the 3-hydroxyl group of shikimic acid using ATP as a cosubstrate.</text>
</comment>
<feature type="binding site" evidence="11">
    <location>
        <position position="37"/>
    </location>
    <ligand>
        <name>substrate</name>
    </ligand>
</feature>
<evidence type="ECO:0000256" key="5">
    <source>
        <dbReference type="ARBA" id="ARBA00022679"/>
    </source>
</evidence>
<evidence type="ECO:0000256" key="1">
    <source>
        <dbReference type="ARBA" id="ARBA00004842"/>
    </source>
</evidence>
<dbReference type="Gene3D" id="3.40.50.300">
    <property type="entry name" value="P-loop containing nucleotide triphosphate hydrolases"/>
    <property type="match status" value="1"/>
</dbReference>
<feature type="binding site" evidence="11">
    <location>
        <position position="60"/>
    </location>
    <ligand>
        <name>substrate</name>
    </ligand>
</feature>
<feature type="binding site" evidence="11">
    <location>
        <position position="81"/>
    </location>
    <ligand>
        <name>substrate</name>
    </ligand>
</feature>
<dbReference type="PANTHER" id="PTHR21087">
    <property type="entry name" value="SHIKIMATE KINASE"/>
    <property type="match status" value="1"/>
</dbReference>
<dbReference type="EC" id="2.7.1.71" evidence="3 11"/>
<keyword evidence="4 11" id="KW-0028">Amino-acid biosynthesis</keyword>
<keyword evidence="13" id="KW-1185">Reference proteome</keyword>
<dbReference type="RefSeq" id="WP_337337910.1">
    <property type="nucleotide sequence ID" value="NZ_JBBDGL010000002.1"/>
</dbReference>
<evidence type="ECO:0000256" key="8">
    <source>
        <dbReference type="ARBA" id="ARBA00022840"/>
    </source>
</evidence>
<reference evidence="12 13" key="1">
    <citation type="submission" date="2024-02" db="EMBL/GenBank/DDBJ databases">
        <authorList>
            <person name="Saticioglu I.B."/>
        </authorList>
    </citation>
    <scope>NUCLEOTIDE SEQUENCE [LARGE SCALE GENOMIC DNA]</scope>
    <source>
        <strain evidence="12 13">Mu-86</strain>
    </source>
</reference>
<dbReference type="Pfam" id="PF01202">
    <property type="entry name" value="SKI"/>
    <property type="match status" value="1"/>
</dbReference>
<dbReference type="PANTHER" id="PTHR21087:SF16">
    <property type="entry name" value="SHIKIMATE KINASE 1, CHLOROPLASTIC"/>
    <property type="match status" value="1"/>
</dbReference>
<evidence type="ECO:0000256" key="7">
    <source>
        <dbReference type="ARBA" id="ARBA00022777"/>
    </source>
</evidence>
<evidence type="ECO:0000313" key="12">
    <source>
        <dbReference type="EMBL" id="MEJ1155475.1"/>
    </source>
</evidence>
<evidence type="ECO:0000256" key="9">
    <source>
        <dbReference type="ARBA" id="ARBA00023141"/>
    </source>
</evidence>
<dbReference type="CDD" id="cd00464">
    <property type="entry name" value="SK"/>
    <property type="match status" value="1"/>
</dbReference>
<dbReference type="HAMAP" id="MF_00109">
    <property type="entry name" value="Shikimate_kinase"/>
    <property type="match status" value="1"/>
</dbReference>
<feature type="binding site" evidence="11">
    <location>
        <position position="117"/>
    </location>
    <ligand>
        <name>ATP</name>
        <dbReference type="ChEBI" id="CHEBI:30616"/>
    </ligand>
</feature>
<evidence type="ECO:0000256" key="6">
    <source>
        <dbReference type="ARBA" id="ARBA00022741"/>
    </source>
</evidence>
<keyword evidence="6 11" id="KW-0547">Nucleotide-binding</keyword>
<keyword evidence="9 11" id="KW-0057">Aromatic amino acid biosynthesis</keyword>
<keyword evidence="7 11" id="KW-0418">Kinase</keyword>
<comment type="subcellular location">
    <subcellularLocation>
        <location evidence="11">Cytoplasm</location>
    </subcellularLocation>
</comment>
<comment type="cofactor">
    <cofactor evidence="11">
        <name>Mg(2+)</name>
        <dbReference type="ChEBI" id="CHEBI:18420"/>
    </cofactor>
    <text evidence="11">Binds 1 Mg(2+) ion per subunit.</text>
</comment>
<keyword evidence="11" id="KW-0460">Magnesium</keyword>
<protein>
    <recommendedName>
        <fullName evidence="3 11">Shikimate kinase</fullName>
        <shortName evidence="11">SK</shortName>
        <ecNumber evidence="3 11">2.7.1.71</ecNumber>
    </recommendedName>
</protein>
<comment type="pathway">
    <text evidence="1 11">Metabolic intermediate biosynthesis; chorismate biosynthesis; chorismate from D-erythrose 4-phosphate and phosphoenolpyruvate: step 5/7.</text>
</comment>
<dbReference type="InterPro" id="IPR000623">
    <property type="entry name" value="Shikimate_kinase/TSH1"/>
</dbReference>
<dbReference type="InterPro" id="IPR031322">
    <property type="entry name" value="Shikimate/glucono_kinase"/>
</dbReference>
<feature type="binding site" evidence="11">
    <location>
        <begin position="15"/>
        <end position="20"/>
    </location>
    <ligand>
        <name>ATP</name>
        <dbReference type="ChEBI" id="CHEBI:30616"/>
    </ligand>
</feature>
<keyword evidence="11" id="KW-0479">Metal-binding</keyword>
<gene>
    <name evidence="11" type="primary">aroK</name>
    <name evidence="12" type="ORF">WDU96_07655</name>
</gene>
<comment type="subunit">
    <text evidence="11">Monomer.</text>
</comment>
<evidence type="ECO:0000256" key="3">
    <source>
        <dbReference type="ARBA" id="ARBA00012154"/>
    </source>
</evidence>
<dbReference type="InterPro" id="IPR023000">
    <property type="entry name" value="Shikimate_kinase_CS"/>
</dbReference>
<evidence type="ECO:0000256" key="10">
    <source>
        <dbReference type="ARBA" id="ARBA00048567"/>
    </source>
</evidence>
<comment type="catalytic activity">
    <reaction evidence="10 11">
        <text>shikimate + ATP = 3-phosphoshikimate + ADP + H(+)</text>
        <dbReference type="Rhea" id="RHEA:13121"/>
        <dbReference type="ChEBI" id="CHEBI:15378"/>
        <dbReference type="ChEBI" id="CHEBI:30616"/>
        <dbReference type="ChEBI" id="CHEBI:36208"/>
        <dbReference type="ChEBI" id="CHEBI:145989"/>
        <dbReference type="ChEBI" id="CHEBI:456216"/>
        <dbReference type="EC" id="2.7.1.71"/>
    </reaction>
</comment>
<sequence length="175" mass="18923">MTKRSDSIVLIGPMGAGKTSIGKRVARALKLPFVDTDAVVVREHGAIAELFAERGEAHFRSLERQAVSDALGNGGVVALGGGAVLDETTQRDLSEHRVVFLTVAPRVVATRVSGSKRPLLQGDDSAQRWTEIFETRRPIYETLADATFDTSHGPLADIVTEIVAWAKNNETTEDQ</sequence>
<evidence type="ECO:0000256" key="4">
    <source>
        <dbReference type="ARBA" id="ARBA00022605"/>
    </source>
</evidence>
<organism evidence="12 13">
    <name type="scientific">Microbacterium marmarense</name>
    <dbReference type="NCBI Taxonomy" id="3122051"/>
    <lineage>
        <taxon>Bacteria</taxon>
        <taxon>Bacillati</taxon>
        <taxon>Actinomycetota</taxon>
        <taxon>Actinomycetes</taxon>
        <taxon>Micrococcales</taxon>
        <taxon>Microbacteriaceae</taxon>
        <taxon>Microbacterium</taxon>
    </lineage>
</organism>
<name>A0ABU8LT94_9MICO</name>
<dbReference type="GO" id="GO:0016301">
    <property type="term" value="F:kinase activity"/>
    <property type="evidence" value="ECO:0007669"/>
    <property type="project" value="UniProtKB-KW"/>
</dbReference>
<keyword evidence="5 11" id="KW-0808">Transferase</keyword>
<evidence type="ECO:0000313" key="13">
    <source>
        <dbReference type="Proteomes" id="UP001368654"/>
    </source>
</evidence>
<feature type="binding site" evidence="11">
    <location>
        <position position="136"/>
    </location>
    <ligand>
        <name>substrate</name>
    </ligand>
</feature>
<dbReference type="Proteomes" id="UP001368654">
    <property type="component" value="Unassembled WGS sequence"/>
</dbReference>
<comment type="similarity">
    <text evidence="2 11">Belongs to the shikimate kinase family.</text>
</comment>
<comment type="caution">
    <text evidence="12">The sequence shown here is derived from an EMBL/GenBank/DDBJ whole genome shotgun (WGS) entry which is preliminary data.</text>
</comment>
<evidence type="ECO:0000256" key="2">
    <source>
        <dbReference type="ARBA" id="ARBA00006997"/>
    </source>
</evidence>
<comment type="caution">
    <text evidence="11">Lacks conserved residue(s) required for the propagation of feature annotation.</text>
</comment>
<dbReference type="EMBL" id="JBBDGL010000002">
    <property type="protein sequence ID" value="MEJ1155475.1"/>
    <property type="molecule type" value="Genomic_DNA"/>
</dbReference>
<accession>A0ABU8LT94</accession>
<keyword evidence="8 11" id="KW-0067">ATP-binding</keyword>
<dbReference type="InterPro" id="IPR027417">
    <property type="entry name" value="P-loop_NTPase"/>
</dbReference>
<feature type="binding site" evidence="11">
    <location>
        <position position="19"/>
    </location>
    <ligand>
        <name>Mg(2+)</name>
        <dbReference type="ChEBI" id="CHEBI:18420"/>
    </ligand>
</feature>